<dbReference type="InterPro" id="IPR006179">
    <property type="entry name" value="5_nucleotidase/apyrase"/>
</dbReference>
<dbReference type="PANTHER" id="PTHR11575:SF24">
    <property type="entry name" value="5'-NUCLEOTIDASE"/>
    <property type="match status" value="1"/>
</dbReference>
<evidence type="ECO:0000259" key="1">
    <source>
        <dbReference type="Pfam" id="PF02872"/>
    </source>
</evidence>
<dbReference type="Proteomes" id="UP000765003">
    <property type="component" value="Unassembled WGS sequence"/>
</dbReference>
<dbReference type="PRINTS" id="PR01607">
    <property type="entry name" value="APYRASEFAMLY"/>
</dbReference>
<protein>
    <submittedName>
        <fullName evidence="2">5'-nucleotidase C-terminal domain-containing protein</fullName>
    </submittedName>
</protein>
<dbReference type="InterPro" id="IPR008334">
    <property type="entry name" value="5'-Nucleotdase_C"/>
</dbReference>
<accession>A0ABS3AWA5</accession>
<dbReference type="PANTHER" id="PTHR11575">
    <property type="entry name" value="5'-NUCLEOTIDASE-RELATED"/>
    <property type="match status" value="1"/>
</dbReference>
<comment type="caution">
    <text evidence="2">The sequence shown here is derived from an EMBL/GenBank/DDBJ whole genome shotgun (WGS) entry which is preliminary data.</text>
</comment>
<name>A0ABS3AWA5_9FIRM</name>
<dbReference type="Gene3D" id="3.90.780.10">
    <property type="entry name" value="5'-Nucleotidase, C-terminal domain"/>
    <property type="match status" value="1"/>
</dbReference>
<gene>
    <name evidence="2" type="ORF">JYT19_00435</name>
</gene>
<proteinExistence type="predicted"/>
<dbReference type="Pfam" id="PF02872">
    <property type="entry name" value="5_nucleotid_C"/>
    <property type="match status" value="1"/>
</dbReference>
<feature type="domain" description="5'-Nucleotidase C-terminal" evidence="1">
    <location>
        <begin position="28"/>
        <end position="212"/>
    </location>
</feature>
<dbReference type="SUPFAM" id="SSF55816">
    <property type="entry name" value="5'-nucleotidase (syn. UDP-sugar hydrolase), C-terminal domain"/>
    <property type="match status" value="1"/>
</dbReference>
<keyword evidence="3" id="KW-1185">Reference proteome</keyword>
<evidence type="ECO:0000313" key="2">
    <source>
        <dbReference type="EMBL" id="MBN4077358.1"/>
    </source>
</evidence>
<reference evidence="2" key="1">
    <citation type="submission" date="2021-02" db="EMBL/GenBank/DDBJ databases">
        <title>Activity-based single-cell genomes from oceanic crustal fluid captures similar information to metagenomic and metatranscriptomic surveys with orders of magnitude less sampling.</title>
        <authorList>
            <person name="D'Angelo T.S."/>
            <person name="Orcutt B.N."/>
        </authorList>
    </citation>
    <scope>NUCLEOTIDE SEQUENCE [LARGE SCALE GENOMIC DNA]</scope>
    <source>
        <strain evidence="2">AH-315-E05</strain>
    </source>
</reference>
<evidence type="ECO:0000313" key="3">
    <source>
        <dbReference type="Proteomes" id="UP000765003"/>
    </source>
</evidence>
<organism evidence="2 3">
    <name type="scientific">Sulfobacillus acidophilus</name>
    <dbReference type="NCBI Taxonomy" id="53633"/>
    <lineage>
        <taxon>Bacteria</taxon>
        <taxon>Bacillati</taxon>
        <taxon>Bacillota</taxon>
        <taxon>Clostridia</taxon>
        <taxon>Eubacteriales</taxon>
        <taxon>Clostridiales Family XVII. Incertae Sedis</taxon>
        <taxon>Sulfobacillus</taxon>
    </lineage>
</organism>
<sequence>MLNAMYCVEFNTCEQETGSALAYLNEEFDISFNNIRTKENQIGNLVSDAIFEASKNYCEENENFSCPELAIINAGSIRQETPCGTRQSLPKGEIYQSDVIDLLPFSNYLVEVKISGEDILLALERAVSNLASGNKIHSPYFLQVSGISFFVDCKEDAQTLSTGGMQIIKRGNRIKNVIITTTNPPSPLIKKKYYEVATTSYLAQGNDGFLAFLQRDKQNRAITSKKGIFLAKYNPTSDNVLDENEQTITYAQTFSSWLKNKNEPIVKQKTPRISLDKSCFNN</sequence>
<dbReference type="InterPro" id="IPR036907">
    <property type="entry name" value="5'-Nucleotdase_C_sf"/>
</dbReference>
<dbReference type="EMBL" id="JAFITA010000004">
    <property type="protein sequence ID" value="MBN4077358.1"/>
    <property type="molecule type" value="Genomic_DNA"/>
</dbReference>